<feature type="transmembrane region" description="Helical" evidence="8">
    <location>
        <begin position="68"/>
        <end position="86"/>
    </location>
</feature>
<evidence type="ECO:0000256" key="5">
    <source>
        <dbReference type="ARBA" id="ARBA00022692"/>
    </source>
</evidence>
<evidence type="ECO:0000256" key="7">
    <source>
        <dbReference type="ARBA" id="ARBA00023136"/>
    </source>
</evidence>
<dbReference type="PANTHER" id="PTHR32196">
    <property type="entry name" value="ABC TRANSPORTER PERMEASE PROTEIN YPHD-RELATED-RELATED"/>
    <property type="match status" value="1"/>
</dbReference>
<feature type="transmembrane region" description="Helical" evidence="8">
    <location>
        <begin position="247"/>
        <end position="266"/>
    </location>
</feature>
<feature type="transmembrane region" description="Helical" evidence="8">
    <location>
        <begin position="12"/>
        <end position="33"/>
    </location>
</feature>
<dbReference type="Pfam" id="PF02653">
    <property type="entry name" value="BPD_transp_2"/>
    <property type="match status" value="1"/>
</dbReference>
<evidence type="ECO:0000256" key="1">
    <source>
        <dbReference type="ARBA" id="ARBA00004651"/>
    </source>
</evidence>
<keyword evidence="2" id="KW-0813">Transport</keyword>
<feature type="transmembrane region" description="Helical" evidence="8">
    <location>
        <begin position="98"/>
        <end position="123"/>
    </location>
</feature>
<gene>
    <name evidence="9" type="ORF">QO011_008251</name>
</gene>
<feature type="transmembrane region" description="Helical" evidence="8">
    <location>
        <begin position="273"/>
        <end position="293"/>
    </location>
</feature>
<dbReference type="InterPro" id="IPR001851">
    <property type="entry name" value="ABC_transp_permease"/>
</dbReference>
<accession>A0ABU0JLQ4</accession>
<feature type="transmembrane region" description="Helical" evidence="8">
    <location>
        <begin position="45"/>
        <end position="62"/>
    </location>
</feature>
<dbReference type="PANTHER" id="PTHR32196:SF21">
    <property type="entry name" value="ABC TRANSPORTER PERMEASE PROTEIN YPHD-RELATED"/>
    <property type="match status" value="1"/>
</dbReference>
<evidence type="ECO:0000256" key="3">
    <source>
        <dbReference type="ARBA" id="ARBA00022475"/>
    </source>
</evidence>
<proteinExistence type="predicted"/>
<reference evidence="9 10" key="1">
    <citation type="submission" date="2023-07" db="EMBL/GenBank/DDBJ databases">
        <title>Genomic Encyclopedia of Type Strains, Phase IV (KMG-IV): sequencing the most valuable type-strain genomes for metagenomic binning, comparative biology and taxonomic classification.</title>
        <authorList>
            <person name="Goeker M."/>
        </authorList>
    </citation>
    <scope>NUCLEOTIDE SEQUENCE [LARGE SCALE GENOMIC DNA]</scope>
    <source>
        <strain evidence="9 10">DSM 19619</strain>
    </source>
</reference>
<evidence type="ECO:0000256" key="2">
    <source>
        <dbReference type="ARBA" id="ARBA00022448"/>
    </source>
</evidence>
<feature type="transmembrane region" description="Helical" evidence="8">
    <location>
        <begin position="129"/>
        <end position="153"/>
    </location>
</feature>
<keyword evidence="5 8" id="KW-0812">Transmembrane</keyword>
<comment type="subcellular location">
    <subcellularLocation>
        <location evidence="1">Cell membrane</location>
        <topology evidence="1">Multi-pass membrane protein</topology>
    </subcellularLocation>
</comment>
<evidence type="ECO:0000313" key="9">
    <source>
        <dbReference type="EMBL" id="MDQ0475209.1"/>
    </source>
</evidence>
<feature type="transmembrane region" description="Helical" evidence="8">
    <location>
        <begin position="299"/>
        <end position="317"/>
    </location>
</feature>
<evidence type="ECO:0000256" key="6">
    <source>
        <dbReference type="ARBA" id="ARBA00022989"/>
    </source>
</evidence>
<dbReference type="RefSeq" id="WP_307286112.1">
    <property type="nucleotide sequence ID" value="NZ_JAUSVX010000031.1"/>
</dbReference>
<keyword evidence="6 8" id="KW-1133">Transmembrane helix</keyword>
<dbReference type="Proteomes" id="UP001242480">
    <property type="component" value="Unassembled WGS sequence"/>
</dbReference>
<keyword evidence="10" id="KW-1185">Reference proteome</keyword>
<evidence type="ECO:0000313" key="10">
    <source>
        <dbReference type="Proteomes" id="UP001242480"/>
    </source>
</evidence>
<sequence length="325" mass="33415">MTRLQMLHGRVGFVPIMLVALLVVFALVVPHFLTLPNILNVLRSSSYLVILAAGQMLVLMVGGFDLSVGAVVALTSVSSALTMVALKDDLSGAPGLIILAGVVAGLACGALVGLVNGLCVAFLRVSPFMVTLGTASIATGIALSLTNGIPVYGMPEGYVDGFGRALWLELPAVVYLAVAIVAGLYVLQNHTRIGRYIVAIGGNLQAAIVSGVRTQFHLVSAYVLCSLFAAVSGLALTAQIGSGQAAINSQLTLESIAAAVIAGVSLKGGVGRVEMVALGAVFLLLLTNAMDLLTIDPRIQTVFLGAIVVLAGALDELSKRRSVRV</sequence>
<keyword evidence="3" id="KW-1003">Cell membrane</keyword>
<feature type="transmembrane region" description="Helical" evidence="8">
    <location>
        <begin position="165"/>
        <end position="187"/>
    </location>
</feature>
<protein>
    <submittedName>
        <fullName evidence="9">Ribose transport system permease protein</fullName>
    </submittedName>
</protein>
<feature type="transmembrane region" description="Helical" evidence="8">
    <location>
        <begin position="219"/>
        <end position="241"/>
    </location>
</feature>
<name>A0ABU0JLQ4_9HYPH</name>
<dbReference type="EMBL" id="JAUSVX010000031">
    <property type="protein sequence ID" value="MDQ0475209.1"/>
    <property type="molecule type" value="Genomic_DNA"/>
</dbReference>
<evidence type="ECO:0000256" key="8">
    <source>
        <dbReference type="SAM" id="Phobius"/>
    </source>
</evidence>
<comment type="caution">
    <text evidence="9">The sequence shown here is derived from an EMBL/GenBank/DDBJ whole genome shotgun (WGS) entry which is preliminary data.</text>
</comment>
<evidence type="ECO:0000256" key="4">
    <source>
        <dbReference type="ARBA" id="ARBA00022519"/>
    </source>
</evidence>
<keyword evidence="4" id="KW-0997">Cell inner membrane</keyword>
<keyword evidence="7 8" id="KW-0472">Membrane</keyword>
<dbReference type="CDD" id="cd06579">
    <property type="entry name" value="TM_PBP1_transp_AraH_like"/>
    <property type="match status" value="1"/>
</dbReference>
<organism evidence="9 10">
    <name type="scientific">Labrys wisconsinensis</name>
    <dbReference type="NCBI Taxonomy" id="425677"/>
    <lineage>
        <taxon>Bacteria</taxon>
        <taxon>Pseudomonadati</taxon>
        <taxon>Pseudomonadota</taxon>
        <taxon>Alphaproteobacteria</taxon>
        <taxon>Hyphomicrobiales</taxon>
        <taxon>Xanthobacteraceae</taxon>
        <taxon>Labrys</taxon>
    </lineage>
</organism>